<accession>A0AAD5CLH7</accession>
<comment type="pathway">
    <text evidence="7">Isoprenoid biosynthesis; isopentenyl diphosphate biosynthesis via DXP pathway; isopentenyl diphosphate from 1-deoxy-D-xylulose 5-phosphate: step 6/6.</text>
</comment>
<keyword evidence="12" id="KW-1185">Reference proteome</keyword>
<dbReference type="InterPro" id="IPR003451">
    <property type="entry name" value="LytB/IspH"/>
</dbReference>
<name>A0AAD5CLH7_AMBAR</name>
<keyword evidence="6" id="KW-0411">Iron-sulfur</keyword>
<evidence type="ECO:0000256" key="4">
    <source>
        <dbReference type="ARBA" id="ARBA00023002"/>
    </source>
</evidence>
<keyword evidence="3" id="KW-0479">Metal-binding</keyword>
<dbReference type="GO" id="GO:0050992">
    <property type="term" value="P:dimethylallyl diphosphate biosynthetic process"/>
    <property type="evidence" value="ECO:0007669"/>
    <property type="project" value="InterPro"/>
</dbReference>
<evidence type="ECO:0000313" key="11">
    <source>
        <dbReference type="EMBL" id="KAI7743842.1"/>
    </source>
</evidence>
<reference evidence="11" key="1">
    <citation type="submission" date="2022-06" db="EMBL/GenBank/DDBJ databases">
        <title>Uncovering the hologenomic basis of an extraordinary plant invasion.</title>
        <authorList>
            <person name="Bieker V.C."/>
            <person name="Martin M.D."/>
            <person name="Gilbert T."/>
            <person name="Hodgins K."/>
            <person name="Battlay P."/>
            <person name="Petersen B."/>
            <person name="Wilson J."/>
        </authorList>
    </citation>
    <scope>NUCLEOTIDE SEQUENCE</scope>
    <source>
        <strain evidence="11">AA19_3_7</strain>
        <tissue evidence="11">Leaf</tissue>
    </source>
</reference>
<evidence type="ECO:0000256" key="5">
    <source>
        <dbReference type="ARBA" id="ARBA00023004"/>
    </source>
</evidence>
<proteinExistence type="inferred from homology"/>
<protein>
    <recommendedName>
        <fullName evidence="10">4-hydroxy-3-methylbut-2-enyl diphosphate reductase</fullName>
        <ecNumber evidence="10">1.17.7.4</ecNumber>
    </recommendedName>
</protein>
<dbReference type="Gene3D" id="3.40.50.11270">
    <property type="match status" value="1"/>
</dbReference>
<comment type="similarity">
    <text evidence="9">Belongs to the IspH family.</text>
</comment>
<keyword evidence="4" id="KW-0560">Oxidoreductase</keyword>
<comment type="caution">
    <text evidence="11">The sequence shown here is derived from an EMBL/GenBank/DDBJ whole genome shotgun (WGS) entry which is preliminary data.</text>
</comment>
<dbReference type="Pfam" id="PF02401">
    <property type="entry name" value="LYTB"/>
    <property type="match status" value="1"/>
</dbReference>
<evidence type="ECO:0000256" key="9">
    <source>
        <dbReference type="ARBA" id="ARBA00046335"/>
    </source>
</evidence>
<evidence type="ECO:0000256" key="3">
    <source>
        <dbReference type="ARBA" id="ARBA00022723"/>
    </source>
</evidence>
<dbReference type="Gene3D" id="3.40.1010.20">
    <property type="entry name" value="4-hydroxy-3-methylbut-2-enyl diphosphate reductase, catalytic domain"/>
    <property type="match status" value="1"/>
</dbReference>
<dbReference type="PANTHER" id="PTHR31619">
    <property type="entry name" value="4-HYDROXY-3-METHYLBUT-2-ENYL DIPHOSPHATE REDUCTASE, CHLOROPLASTIC"/>
    <property type="match status" value="1"/>
</dbReference>
<organism evidence="11 12">
    <name type="scientific">Ambrosia artemisiifolia</name>
    <name type="common">Common ragweed</name>
    <dbReference type="NCBI Taxonomy" id="4212"/>
    <lineage>
        <taxon>Eukaryota</taxon>
        <taxon>Viridiplantae</taxon>
        <taxon>Streptophyta</taxon>
        <taxon>Embryophyta</taxon>
        <taxon>Tracheophyta</taxon>
        <taxon>Spermatophyta</taxon>
        <taxon>Magnoliopsida</taxon>
        <taxon>eudicotyledons</taxon>
        <taxon>Gunneridae</taxon>
        <taxon>Pentapetalae</taxon>
        <taxon>asterids</taxon>
        <taxon>campanulids</taxon>
        <taxon>Asterales</taxon>
        <taxon>Asteraceae</taxon>
        <taxon>Asteroideae</taxon>
        <taxon>Heliantheae alliance</taxon>
        <taxon>Heliantheae</taxon>
        <taxon>Ambrosia</taxon>
    </lineage>
</organism>
<keyword evidence="5" id="KW-0408">Iron</keyword>
<evidence type="ECO:0000256" key="1">
    <source>
        <dbReference type="ARBA" id="ARBA00001966"/>
    </source>
</evidence>
<dbReference type="GO" id="GO:0046872">
    <property type="term" value="F:metal ion binding"/>
    <property type="evidence" value="ECO:0007669"/>
    <property type="project" value="UniProtKB-KW"/>
</dbReference>
<evidence type="ECO:0000256" key="2">
    <source>
        <dbReference type="ARBA" id="ARBA00022485"/>
    </source>
</evidence>
<evidence type="ECO:0000256" key="6">
    <source>
        <dbReference type="ARBA" id="ARBA00023014"/>
    </source>
</evidence>
<dbReference type="PANTHER" id="PTHR31619:SF5">
    <property type="entry name" value="4-HYDROXY-3-METHYLBUT-2-ENYL DIPHOSPHATE REDUCTASE, CHLOROPLASTIC"/>
    <property type="match status" value="1"/>
</dbReference>
<dbReference type="EMBL" id="JAMZMK010007661">
    <property type="protein sequence ID" value="KAI7743842.1"/>
    <property type="molecule type" value="Genomic_DNA"/>
</dbReference>
<keyword evidence="2" id="KW-0004">4Fe-4S</keyword>
<sequence length="258" mass="29253">MASLQLTPLTDLSITEIRVSRCRKPLSVVRCSSSSSPSVSVSSDFDGKVFRHNLTRSENYNRKGFGHKKETIDLMNQEYASDIIKTLKENNYEYTWGNVTVKLAEAFGFCWGVDRAVQIAYEARKQFPDEKIWITNEIIHNPTVNKRLEEMEVKDIPIADGEKQFDVVDKGDVVILPAFGAAVSEMLTLSNKQVQIVDTTCPWVSKVWNIVDKHKKGDYTTIIHGKHSHEETIATASFAGKYIIVKNLDEVSFLRAFF</sequence>
<evidence type="ECO:0000313" key="12">
    <source>
        <dbReference type="Proteomes" id="UP001206925"/>
    </source>
</evidence>
<comment type="cofactor">
    <cofactor evidence="1">
        <name>[4Fe-4S] cluster</name>
        <dbReference type="ChEBI" id="CHEBI:49883"/>
    </cofactor>
</comment>
<dbReference type="EC" id="1.17.7.4" evidence="10"/>
<feature type="non-terminal residue" evidence="11">
    <location>
        <position position="258"/>
    </location>
</feature>
<evidence type="ECO:0000256" key="8">
    <source>
        <dbReference type="ARBA" id="ARBA00046314"/>
    </source>
</evidence>
<dbReference type="AlphaFoldDB" id="A0AAD5CLH7"/>
<evidence type="ECO:0000256" key="10">
    <source>
        <dbReference type="ARBA" id="ARBA00047177"/>
    </source>
</evidence>
<evidence type="ECO:0000256" key="7">
    <source>
        <dbReference type="ARBA" id="ARBA00046313"/>
    </source>
</evidence>
<dbReference type="Proteomes" id="UP001206925">
    <property type="component" value="Unassembled WGS sequence"/>
</dbReference>
<gene>
    <name evidence="11" type="ORF">M8C21_031481</name>
</gene>
<dbReference type="GO" id="GO:0019288">
    <property type="term" value="P:isopentenyl diphosphate biosynthetic process, methylerythritol 4-phosphate pathway"/>
    <property type="evidence" value="ECO:0007669"/>
    <property type="project" value="InterPro"/>
</dbReference>
<dbReference type="GO" id="GO:0051745">
    <property type="term" value="F:4-hydroxy-3-methylbut-2-enyl diphosphate reductase activity"/>
    <property type="evidence" value="ECO:0007669"/>
    <property type="project" value="UniProtKB-EC"/>
</dbReference>
<comment type="pathway">
    <text evidence="8">Isoprenoid biosynthesis; dimethylallyl diphosphate biosynthesis; dimethylallyl diphosphate from (2E)-4-hydroxy-3-methylbutenyl diphosphate: step 1/1.</text>
</comment>
<dbReference type="GO" id="GO:0051539">
    <property type="term" value="F:4 iron, 4 sulfur cluster binding"/>
    <property type="evidence" value="ECO:0007669"/>
    <property type="project" value="UniProtKB-KW"/>
</dbReference>